<dbReference type="InterPro" id="IPR011990">
    <property type="entry name" value="TPR-like_helical_dom_sf"/>
</dbReference>
<dbReference type="EMBL" id="CAJOBJ010352993">
    <property type="protein sequence ID" value="CAF5210727.1"/>
    <property type="molecule type" value="Genomic_DNA"/>
</dbReference>
<dbReference type="GO" id="GO:0003729">
    <property type="term" value="F:mRNA binding"/>
    <property type="evidence" value="ECO:0007669"/>
    <property type="project" value="TreeGrafter"/>
</dbReference>
<dbReference type="PROSITE" id="PS50293">
    <property type="entry name" value="TPR_REGION"/>
    <property type="match status" value="1"/>
</dbReference>
<comment type="caution">
    <text evidence="1">The sequence shown here is derived from an EMBL/GenBank/DDBJ whole genome shotgun (WGS) entry which is preliminary data.</text>
</comment>
<reference evidence="1" key="1">
    <citation type="submission" date="2021-02" db="EMBL/GenBank/DDBJ databases">
        <authorList>
            <person name="Nowell W R."/>
        </authorList>
    </citation>
    <scope>NUCLEOTIDE SEQUENCE</scope>
</reference>
<dbReference type="Pfam" id="PF13374">
    <property type="entry name" value="TPR_10"/>
    <property type="match status" value="2"/>
</dbReference>
<dbReference type="SUPFAM" id="SSF48452">
    <property type="entry name" value="TPR-like"/>
    <property type="match status" value="1"/>
</dbReference>
<proteinExistence type="predicted"/>
<dbReference type="GO" id="GO:0048312">
    <property type="term" value="P:intracellular distribution of mitochondria"/>
    <property type="evidence" value="ECO:0007669"/>
    <property type="project" value="TreeGrafter"/>
</dbReference>
<name>A0A8S3J0Q3_9BILA</name>
<gene>
    <name evidence="1" type="ORF">GIL414_LOCUS79705</name>
</gene>
<feature type="non-terminal residue" evidence="1">
    <location>
        <position position="1"/>
    </location>
</feature>
<evidence type="ECO:0000313" key="2">
    <source>
        <dbReference type="Proteomes" id="UP000681720"/>
    </source>
</evidence>
<accession>A0A8S3J0Q3</accession>
<evidence type="ECO:0000313" key="1">
    <source>
        <dbReference type="EMBL" id="CAF5210727.1"/>
    </source>
</evidence>
<dbReference type="GO" id="GO:0005737">
    <property type="term" value="C:cytoplasm"/>
    <property type="evidence" value="ECO:0007669"/>
    <property type="project" value="TreeGrafter"/>
</dbReference>
<dbReference type="AlphaFoldDB" id="A0A8S3J0Q3"/>
<dbReference type="Gene3D" id="1.25.40.10">
    <property type="entry name" value="Tetratricopeptide repeat domain"/>
    <property type="match status" value="1"/>
</dbReference>
<dbReference type="Proteomes" id="UP000681720">
    <property type="component" value="Unassembled WGS sequence"/>
</dbReference>
<dbReference type="InterPro" id="IPR027523">
    <property type="entry name" value="CLU_prot"/>
</dbReference>
<organism evidence="1 2">
    <name type="scientific">Rotaria magnacalcarata</name>
    <dbReference type="NCBI Taxonomy" id="392030"/>
    <lineage>
        <taxon>Eukaryota</taxon>
        <taxon>Metazoa</taxon>
        <taxon>Spiralia</taxon>
        <taxon>Gnathifera</taxon>
        <taxon>Rotifera</taxon>
        <taxon>Eurotatoria</taxon>
        <taxon>Bdelloidea</taxon>
        <taxon>Philodinida</taxon>
        <taxon>Philodinidae</taxon>
        <taxon>Rotaria</taxon>
    </lineage>
</organism>
<dbReference type="PANTHER" id="PTHR12601:SF6">
    <property type="entry name" value="CLUSTERED MITOCHONDRIA PROTEIN HOMOLOG"/>
    <property type="match status" value="1"/>
</dbReference>
<evidence type="ECO:0008006" key="3">
    <source>
        <dbReference type="Google" id="ProtNLM"/>
    </source>
</evidence>
<sequence length="136" mass="15406">ISEAHNLLNNVYGPMHPEISMCLRLLARLNYIMGDYHEALYTQHKAVMMSERVLGVDHPQTATEYIHMALYSFANGLSINASKLLCRARYIILACCGENHPQISLIDSNLGLILQSYGDYENALKFMEKSLELSKK</sequence>
<dbReference type="PANTHER" id="PTHR12601">
    <property type="entry name" value="EUKARYOTIC TRANSLATION INITIATION FACTOR 3 SUBUNIT EIF-3"/>
    <property type="match status" value="1"/>
</dbReference>
<protein>
    <recommendedName>
        <fullName evidence="3">Kinesin light chain</fullName>
    </recommendedName>
</protein>